<keyword evidence="1" id="KW-0812">Transmembrane</keyword>
<sequence>MSLKRGSASPMFLHQLLVSLILLASLQVQVMSQVQGVIVIARGGDRSEFYQDPKTYAPTFTETTPLGEVQCHALGSLLRNEYFVQGSPSFIQGIRAELVDTHQVAVRVKGGGEGPVVFDSAIATLQGLFPPTPKNTMTLSNGMQITAPLGGYQYVPVQTVEPDNDRSMESWTDCPAFQKHVEAFHKSEEFKKKAAEAELFFKGVKDFIFGREETLENIWNVYDFINSELAHNQTYAFRLPPSYKDQAQALADYHEAGVFGGKELGGIGNIAGRSTLATVLETLERIAFNGDPLQFMLLESSYQPLISILKMTGLTKDHPELEGIPDYASALVIELRRGAPPDTRDFLRFKFKNGTNDFETLHAFGHNADIPLTEFIFRTENYVISSNSQWKSVCGASFAPFQLPSFAKLPTIGAKSMSQTASSCIFAFFALFGLFIFSSVVRRNRARNAEGRLRLPGAEAWCLLQPRGPQFTGAIEGTWHCSQGVVLVLALIWGMIIDHW</sequence>
<dbReference type="PANTHER" id="PTHR11567:SF142">
    <property type="entry name" value="PHOSPHOGLYCERATE MUTASE-LIKE PROTEIN"/>
    <property type="match status" value="1"/>
</dbReference>
<evidence type="ECO:0000313" key="3">
    <source>
        <dbReference type="EMBL" id="KZP15517.1"/>
    </source>
</evidence>
<keyword evidence="1" id="KW-0472">Membrane</keyword>
<dbReference type="GO" id="GO:0016791">
    <property type="term" value="F:phosphatase activity"/>
    <property type="evidence" value="ECO:0007669"/>
    <property type="project" value="TreeGrafter"/>
</dbReference>
<keyword evidence="2" id="KW-0732">Signal</keyword>
<dbReference type="InterPro" id="IPR029033">
    <property type="entry name" value="His_PPase_superfam"/>
</dbReference>
<proteinExistence type="predicted"/>
<dbReference type="Gene3D" id="3.40.50.1240">
    <property type="entry name" value="Phosphoglycerate mutase-like"/>
    <property type="match status" value="1"/>
</dbReference>
<dbReference type="EMBL" id="KV417603">
    <property type="protein sequence ID" value="KZP15517.1"/>
    <property type="molecule type" value="Genomic_DNA"/>
</dbReference>
<dbReference type="STRING" id="436010.A0A166E8U8"/>
<organism evidence="3 4">
    <name type="scientific">Athelia psychrophila</name>
    <dbReference type="NCBI Taxonomy" id="1759441"/>
    <lineage>
        <taxon>Eukaryota</taxon>
        <taxon>Fungi</taxon>
        <taxon>Dikarya</taxon>
        <taxon>Basidiomycota</taxon>
        <taxon>Agaricomycotina</taxon>
        <taxon>Agaricomycetes</taxon>
        <taxon>Agaricomycetidae</taxon>
        <taxon>Atheliales</taxon>
        <taxon>Atheliaceae</taxon>
        <taxon>Athelia</taxon>
    </lineage>
</organism>
<dbReference type="AlphaFoldDB" id="A0A166E8U8"/>
<protein>
    <submittedName>
        <fullName evidence="3">Phosphoglycerate mutase-like protein</fullName>
    </submittedName>
</protein>
<dbReference type="Proteomes" id="UP000076532">
    <property type="component" value="Unassembled WGS sequence"/>
</dbReference>
<name>A0A166E8U8_9AGAM</name>
<evidence type="ECO:0000256" key="1">
    <source>
        <dbReference type="SAM" id="Phobius"/>
    </source>
</evidence>
<evidence type="ECO:0000313" key="4">
    <source>
        <dbReference type="Proteomes" id="UP000076532"/>
    </source>
</evidence>
<feature type="chain" id="PRO_5007872625" evidence="2">
    <location>
        <begin position="33"/>
        <end position="500"/>
    </location>
</feature>
<dbReference type="OrthoDB" id="258392at2759"/>
<keyword evidence="4" id="KW-1185">Reference proteome</keyword>
<reference evidence="3 4" key="1">
    <citation type="journal article" date="2016" name="Mol. Biol. Evol.">
        <title>Comparative Genomics of Early-Diverging Mushroom-Forming Fungi Provides Insights into the Origins of Lignocellulose Decay Capabilities.</title>
        <authorList>
            <person name="Nagy L.G."/>
            <person name="Riley R."/>
            <person name="Tritt A."/>
            <person name="Adam C."/>
            <person name="Daum C."/>
            <person name="Floudas D."/>
            <person name="Sun H."/>
            <person name="Yadav J.S."/>
            <person name="Pangilinan J."/>
            <person name="Larsson K.H."/>
            <person name="Matsuura K."/>
            <person name="Barry K."/>
            <person name="Labutti K."/>
            <person name="Kuo R."/>
            <person name="Ohm R.A."/>
            <person name="Bhattacharya S.S."/>
            <person name="Shirouzu T."/>
            <person name="Yoshinaga Y."/>
            <person name="Martin F.M."/>
            <person name="Grigoriev I.V."/>
            <person name="Hibbett D.S."/>
        </authorList>
    </citation>
    <scope>NUCLEOTIDE SEQUENCE [LARGE SCALE GENOMIC DNA]</scope>
    <source>
        <strain evidence="3 4">CBS 109695</strain>
    </source>
</reference>
<dbReference type="PANTHER" id="PTHR11567">
    <property type="entry name" value="ACID PHOSPHATASE-RELATED"/>
    <property type="match status" value="1"/>
</dbReference>
<dbReference type="InterPro" id="IPR050645">
    <property type="entry name" value="Histidine_acid_phosphatase"/>
</dbReference>
<dbReference type="SUPFAM" id="SSF53254">
    <property type="entry name" value="Phosphoglycerate mutase-like"/>
    <property type="match status" value="1"/>
</dbReference>
<evidence type="ECO:0000256" key="2">
    <source>
        <dbReference type="SAM" id="SignalP"/>
    </source>
</evidence>
<feature type="signal peptide" evidence="2">
    <location>
        <begin position="1"/>
        <end position="32"/>
    </location>
</feature>
<accession>A0A166E8U8</accession>
<keyword evidence="1" id="KW-1133">Transmembrane helix</keyword>
<feature type="transmembrane region" description="Helical" evidence="1">
    <location>
        <begin position="425"/>
        <end position="442"/>
    </location>
</feature>
<gene>
    <name evidence="3" type="ORF">FIBSPDRAFT_921111</name>
</gene>